<protein>
    <submittedName>
        <fullName evidence="3">FAD-binding oxidoreductase</fullName>
    </submittedName>
</protein>
<organism evidence="3 4">
    <name type="scientific">Parapusillimonas granuli</name>
    <dbReference type="NCBI Taxonomy" id="380911"/>
    <lineage>
        <taxon>Bacteria</taxon>
        <taxon>Pseudomonadati</taxon>
        <taxon>Pseudomonadota</taxon>
        <taxon>Betaproteobacteria</taxon>
        <taxon>Burkholderiales</taxon>
        <taxon>Alcaligenaceae</taxon>
        <taxon>Parapusillimonas</taxon>
    </lineage>
</organism>
<dbReference type="InterPro" id="IPR006076">
    <property type="entry name" value="FAD-dep_OxRdtase"/>
</dbReference>
<dbReference type="SUPFAM" id="SSF54373">
    <property type="entry name" value="FAD-linked reductases, C-terminal domain"/>
    <property type="match status" value="1"/>
</dbReference>
<dbReference type="GO" id="GO:0016491">
    <property type="term" value="F:oxidoreductase activity"/>
    <property type="evidence" value="ECO:0007669"/>
    <property type="project" value="UniProtKB-KW"/>
</dbReference>
<evidence type="ECO:0000259" key="2">
    <source>
        <dbReference type="Pfam" id="PF01266"/>
    </source>
</evidence>
<keyword evidence="1" id="KW-0560">Oxidoreductase</keyword>
<dbReference type="AlphaFoldDB" id="A0A853FZI3"/>
<dbReference type="Gene3D" id="3.30.9.10">
    <property type="entry name" value="D-Amino Acid Oxidase, subunit A, domain 2"/>
    <property type="match status" value="1"/>
</dbReference>
<dbReference type="Pfam" id="PF01266">
    <property type="entry name" value="DAO"/>
    <property type="match status" value="1"/>
</dbReference>
<evidence type="ECO:0000313" key="3">
    <source>
        <dbReference type="EMBL" id="NYT51525.1"/>
    </source>
</evidence>
<dbReference type="Gene3D" id="3.50.50.60">
    <property type="entry name" value="FAD/NAD(P)-binding domain"/>
    <property type="match status" value="2"/>
</dbReference>
<proteinExistence type="predicted"/>
<reference evidence="3 4" key="1">
    <citation type="submission" date="2020-07" db="EMBL/GenBank/DDBJ databases">
        <title>Taxonomic revisions and descriptions of new bacterial species based on genomic comparisons in the high-G+C-content subgroup of the family Alcaligenaceae.</title>
        <authorList>
            <person name="Szabo A."/>
            <person name="Felfoldi T."/>
        </authorList>
    </citation>
    <scope>NUCLEOTIDE SEQUENCE [LARGE SCALE GENOMIC DNA]</scope>
    <source>
        <strain evidence="3 4">LMG 24012</strain>
    </source>
</reference>
<dbReference type="PANTHER" id="PTHR13847:SF289">
    <property type="entry name" value="GLYCINE OXIDASE"/>
    <property type="match status" value="1"/>
</dbReference>
<keyword evidence="4" id="KW-1185">Reference proteome</keyword>
<comment type="caution">
    <text evidence="3">The sequence shown here is derived from an EMBL/GenBank/DDBJ whole genome shotgun (WGS) entry which is preliminary data.</text>
</comment>
<name>A0A853FZI3_9BURK</name>
<dbReference type="RefSeq" id="WP_180158202.1">
    <property type="nucleotide sequence ID" value="NZ_JACCEM010000012.1"/>
</dbReference>
<dbReference type="PANTHER" id="PTHR13847">
    <property type="entry name" value="SARCOSINE DEHYDROGENASE-RELATED"/>
    <property type="match status" value="1"/>
</dbReference>
<accession>A0A853FZI3</accession>
<dbReference type="Proteomes" id="UP000559809">
    <property type="component" value="Unassembled WGS sequence"/>
</dbReference>
<dbReference type="SUPFAM" id="SSF51905">
    <property type="entry name" value="FAD/NAD(P)-binding domain"/>
    <property type="match status" value="1"/>
</dbReference>
<evidence type="ECO:0000313" key="4">
    <source>
        <dbReference type="Proteomes" id="UP000559809"/>
    </source>
</evidence>
<dbReference type="InterPro" id="IPR036188">
    <property type="entry name" value="FAD/NAD-bd_sf"/>
</dbReference>
<dbReference type="EMBL" id="JACCEM010000012">
    <property type="protein sequence ID" value="NYT51525.1"/>
    <property type="molecule type" value="Genomic_DNA"/>
</dbReference>
<feature type="domain" description="FAD dependent oxidoreductase" evidence="2">
    <location>
        <begin position="2"/>
        <end position="391"/>
    </location>
</feature>
<dbReference type="GO" id="GO:0005737">
    <property type="term" value="C:cytoplasm"/>
    <property type="evidence" value="ECO:0007669"/>
    <property type="project" value="TreeGrafter"/>
</dbReference>
<gene>
    <name evidence="3" type="ORF">H0A72_19610</name>
</gene>
<sequence>MKILVVGAGIIGALSALQLRRSGHAVTLIERDEPGMQCSYGNGGALSPDFCVPFALPGMMKRIPRWFADPNGPLFVDWRHLPKSLPWLFEWLRQSKLDKVWHNARAMRALHGPCIDLYESMLGEKAAGLIERGGSVYVWKTPKAGPTETLSRTIRETMGVQVVPLQGRQVQEIDPNLHPSYCNGLLFPNNGHTVNPLRLTQTIVDMFVAIGGAVIRDDVQGPVWKDGKVIGVQCSQGSNLAERMVIATGIRGKTFAAQLGDHVLLQAERGYHVMLPDPGVRPALKISNRDHMFGLAPMENGVRIGGTVEISDPDAPMRPERARSLLMHARAMYPDLNVEGAEFWMGSRPSTPDCLPIIGPSARAPNVLYAFGHGHSGVMASPMTAQLVTALINDAAPPVDPTPYRPDRF</sequence>
<evidence type="ECO:0000256" key="1">
    <source>
        <dbReference type="ARBA" id="ARBA00023002"/>
    </source>
</evidence>